<evidence type="ECO:0000256" key="1">
    <source>
        <dbReference type="SAM" id="MobiDB-lite"/>
    </source>
</evidence>
<protein>
    <submittedName>
        <fullName evidence="2">Uncharacterized protein</fullName>
    </submittedName>
</protein>
<dbReference type="EMBL" id="WXYQ01000001">
    <property type="protein sequence ID" value="NBG94629.1"/>
    <property type="molecule type" value="Genomic_DNA"/>
</dbReference>
<evidence type="ECO:0000313" key="3">
    <source>
        <dbReference type="Proteomes" id="UP000470384"/>
    </source>
</evidence>
<gene>
    <name evidence="2" type="ORF">GTQ45_02670</name>
</gene>
<comment type="caution">
    <text evidence="2">The sequence shown here is derived from an EMBL/GenBank/DDBJ whole genome shotgun (WGS) entry which is preliminary data.</text>
</comment>
<dbReference type="GeneID" id="300653617"/>
<dbReference type="Proteomes" id="UP000470384">
    <property type="component" value="Unassembled WGS sequence"/>
</dbReference>
<dbReference type="AlphaFoldDB" id="A0A845Q8C6"/>
<proteinExistence type="predicted"/>
<sequence length="246" mass="28212">MTAKAKDFAEIYRRFGASIAQRHDCGWYCAPLNGGEPVCCTTGHAIPIVQKSEWKLLKGRTDLWRSFKPFDKTSREIVDELHESCKAIECKGAAYCERDNRTLACRAFPFFPYFNKQRELVGLGYYWSFEDRCWVLSNLACVDTEFVREFLSAYELLFEKDEDELEAFIDESASMRRVFSRRGDPLPLIGRDGKLYKILPKTKGRIIPAVPSDFKPHGAYKSPKAYRKAVKEEGGDPEAPFPPVVR</sequence>
<accession>A0A845Q8C6</accession>
<name>A0A845Q8C6_9HYPH</name>
<dbReference type="RefSeq" id="WP_160586695.1">
    <property type="nucleotide sequence ID" value="NZ_BMHN01000001.1"/>
</dbReference>
<evidence type="ECO:0000313" key="2">
    <source>
        <dbReference type="EMBL" id="NBG94629.1"/>
    </source>
</evidence>
<reference evidence="2 3" key="1">
    <citation type="journal article" date="2016" name="Int. J. Syst. Evol. Microbiol.">
        <title>Pyruvatibacter mobilis gen. nov., sp. nov., a marine bacterium from the culture broth of Picochlorum sp. 122.</title>
        <authorList>
            <person name="Wang G."/>
            <person name="Tang M."/>
            <person name="Wu H."/>
            <person name="Dai S."/>
            <person name="Li T."/>
            <person name="Chen C."/>
            <person name="He H."/>
            <person name="Fan J."/>
            <person name="Xiang W."/>
            <person name="Li X."/>
        </authorList>
    </citation>
    <scope>NUCLEOTIDE SEQUENCE [LARGE SCALE GENOMIC DNA]</scope>
    <source>
        <strain evidence="2 3">GYP-11</strain>
    </source>
</reference>
<keyword evidence="3" id="KW-1185">Reference proteome</keyword>
<organism evidence="2 3">
    <name type="scientific">Pyruvatibacter mobilis</name>
    <dbReference type="NCBI Taxonomy" id="1712261"/>
    <lineage>
        <taxon>Bacteria</taxon>
        <taxon>Pseudomonadati</taxon>
        <taxon>Pseudomonadota</taxon>
        <taxon>Alphaproteobacteria</taxon>
        <taxon>Hyphomicrobiales</taxon>
        <taxon>Parvibaculaceae</taxon>
        <taxon>Pyruvatibacter</taxon>
    </lineage>
</organism>
<dbReference type="OrthoDB" id="8438824at2"/>
<feature type="region of interest" description="Disordered" evidence="1">
    <location>
        <begin position="215"/>
        <end position="246"/>
    </location>
</feature>